<dbReference type="GO" id="GO:0005524">
    <property type="term" value="F:ATP binding"/>
    <property type="evidence" value="ECO:0007669"/>
    <property type="project" value="UniProtKB-KW"/>
</dbReference>
<feature type="coiled-coil region" evidence="7">
    <location>
        <begin position="5"/>
        <end position="39"/>
    </location>
</feature>
<keyword evidence="10" id="KW-1185">Reference proteome</keyword>
<accession>A0A2G9RD03</accession>
<evidence type="ECO:0000256" key="3">
    <source>
        <dbReference type="ARBA" id="ARBA00022454"/>
    </source>
</evidence>
<sequence>MESKLRSDSEKAAVIQERKVQLEEEVAKLRKSTREMKNTFEKFTANLQVTEKKDKGSSTKRIEFEKAAEKAGKIEAEVKRLHNLIVDINNHKLKAQQDKLDKINKEIDDCASSITKAQVSIKTADRNLKKAEESSVRTEKEIVDNDKSIEELSEQLKQLEEKAAAVMNECKEAEGSLPDIQEKHKGLLQEIKSIQEQEHALQKDSLNIRLKIEQIDSSVAEHQSKIKHWQKEISKLTLHKIEDNPEAVLSTLTQEELDAIKNPRQIEEKIALLEAESRNLKPNLGAIAAYKQKEELYLQRVAELDEITNERDRFRRAYEDLRKQRLNEFMAGFNVITNKLKENYQMLTLGGDAELELVDSLDPFSEGIVFSVRPPKKSWKKIFNLSGGEKTLSSLALVFALHHYKPTPLYFMDEIDAALDFKNVSIVAFYIY</sequence>
<keyword evidence="4" id="KW-0547">Nucleotide-binding</keyword>
<dbReference type="PANTHER" id="PTHR18937:SF172">
    <property type="entry name" value="STRUCTURAL MAINTENANCE OF CHROMOSOMES PROTEIN"/>
    <property type="match status" value="1"/>
</dbReference>
<dbReference type="Proteomes" id="UP000228934">
    <property type="component" value="Unassembled WGS sequence"/>
</dbReference>
<dbReference type="OrthoDB" id="5575062at2759"/>
<dbReference type="GO" id="GO:0005634">
    <property type="term" value="C:nucleus"/>
    <property type="evidence" value="ECO:0007669"/>
    <property type="project" value="UniProtKB-SubCell"/>
</dbReference>
<proteinExistence type="predicted"/>
<keyword evidence="6" id="KW-0539">Nucleus</keyword>
<feature type="non-terminal residue" evidence="9">
    <location>
        <position position="432"/>
    </location>
</feature>
<dbReference type="SUPFAM" id="SSF52540">
    <property type="entry name" value="P-loop containing nucleoside triphosphate hydrolases"/>
    <property type="match status" value="1"/>
</dbReference>
<evidence type="ECO:0000313" key="9">
    <source>
        <dbReference type="EMBL" id="PIO25655.1"/>
    </source>
</evidence>
<evidence type="ECO:0000256" key="2">
    <source>
        <dbReference type="ARBA" id="ARBA00004286"/>
    </source>
</evidence>
<reference evidence="10" key="1">
    <citation type="journal article" date="2017" name="Nat. Commun.">
        <title>The North American bullfrog draft genome provides insight into hormonal regulation of long noncoding RNA.</title>
        <authorList>
            <person name="Hammond S.A."/>
            <person name="Warren R.L."/>
            <person name="Vandervalk B.P."/>
            <person name="Kucuk E."/>
            <person name="Khan H."/>
            <person name="Gibb E.A."/>
            <person name="Pandoh P."/>
            <person name="Kirk H."/>
            <person name="Zhao Y."/>
            <person name="Jones M."/>
            <person name="Mungall A.J."/>
            <person name="Coope R."/>
            <person name="Pleasance S."/>
            <person name="Moore R.A."/>
            <person name="Holt R.A."/>
            <person name="Round J.M."/>
            <person name="Ohora S."/>
            <person name="Walle B.V."/>
            <person name="Veldhoen N."/>
            <person name="Helbing C.C."/>
            <person name="Birol I."/>
        </authorList>
    </citation>
    <scope>NUCLEOTIDE SEQUENCE [LARGE SCALE GENOMIC DNA]</scope>
</reference>
<dbReference type="GO" id="GO:0007076">
    <property type="term" value="P:mitotic chromosome condensation"/>
    <property type="evidence" value="ECO:0007669"/>
    <property type="project" value="TreeGrafter"/>
</dbReference>
<keyword evidence="7" id="KW-0175">Coiled coil</keyword>
<dbReference type="InterPro" id="IPR003395">
    <property type="entry name" value="RecF/RecN/SMC_N"/>
</dbReference>
<feature type="domain" description="RecF/RecN/SMC N-terminal" evidence="8">
    <location>
        <begin position="112"/>
        <end position="431"/>
    </location>
</feature>
<evidence type="ECO:0000256" key="6">
    <source>
        <dbReference type="ARBA" id="ARBA00023242"/>
    </source>
</evidence>
<evidence type="ECO:0000256" key="4">
    <source>
        <dbReference type="ARBA" id="ARBA00022741"/>
    </source>
</evidence>
<evidence type="ECO:0000256" key="1">
    <source>
        <dbReference type="ARBA" id="ARBA00004123"/>
    </source>
</evidence>
<dbReference type="AlphaFoldDB" id="A0A2G9RD03"/>
<evidence type="ECO:0000256" key="7">
    <source>
        <dbReference type="SAM" id="Coils"/>
    </source>
</evidence>
<dbReference type="EMBL" id="KV946993">
    <property type="protein sequence ID" value="PIO25655.1"/>
    <property type="molecule type" value="Genomic_DNA"/>
</dbReference>
<gene>
    <name evidence="9" type="ORF">AB205_0092330</name>
</gene>
<organism evidence="9 10">
    <name type="scientific">Aquarana catesbeiana</name>
    <name type="common">American bullfrog</name>
    <name type="synonym">Rana catesbeiana</name>
    <dbReference type="NCBI Taxonomy" id="8400"/>
    <lineage>
        <taxon>Eukaryota</taxon>
        <taxon>Metazoa</taxon>
        <taxon>Chordata</taxon>
        <taxon>Craniata</taxon>
        <taxon>Vertebrata</taxon>
        <taxon>Euteleostomi</taxon>
        <taxon>Amphibia</taxon>
        <taxon>Batrachia</taxon>
        <taxon>Anura</taxon>
        <taxon>Neobatrachia</taxon>
        <taxon>Ranoidea</taxon>
        <taxon>Ranidae</taxon>
        <taxon>Aquarana</taxon>
    </lineage>
</organism>
<keyword evidence="3" id="KW-0158">Chromosome</keyword>
<dbReference type="Pfam" id="PF02463">
    <property type="entry name" value="SMC_N"/>
    <property type="match status" value="1"/>
</dbReference>
<dbReference type="Gene3D" id="1.10.287.1490">
    <property type="match status" value="1"/>
</dbReference>
<dbReference type="GO" id="GO:0000796">
    <property type="term" value="C:condensin complex"/>
    <property type="evidence" value="ECO:0007669"/>
    <property type="project" value="TreeGrafter"/>
</dbReference>
<dbReference type="Gene3D" id="3.40.50.300">
    <property type="entry name" value="P-loop containing nucleotide triphosphate hydrolases"/>
    <property type="match status" value="1"/>
</dbReference>
<dbReference type="InterPro" id="IPR027417">
    <property type="entry name" value="P-loop_NTPase"/>
</dbReference>
<dbReference type="PANTHER" id="PTHR18937">
    <property type="entry name" value="STRUCTURAL MAINTENANCE OF CHROMOSOMES SMC FAMILY MEMBER"/>
    <property type="match status" value="1"/>
</dbReference>
<comment type="subcellular location">
    <subcellularLocation>
        <location evidence="2">Chromosome</location>
    </subcellularLocation>
    <subcellularLocation>
        <location evidence="1">Nucleus</location>
    </subcellularLocation>
</comment>
<evidence type="ECO:0000256" key="5">
    <source>
        <dbReference type="ARBA" id="ARBA00022840"/>
    </source>
</evidence>
<evidence type="ECO:0000259" key="8">
    <source>
        <dbReference type="Pfam" id="PF02463"/>
    </source>
</evidence>
<evidence type="ECO:0000313" key="10">
    <source>
        <dbReference type="Proteomes" id="UP000228934"/>
    </source>
</evidence>
<protein>
    <recommendedName>
        <fullName evidence="8">RecF/RecN/SMC N-terminal domain-containing protein</fullName>
    </recommendedName>
</protein>
<keyword evidence="5" id="KW-0067">ATP-binding</keyword>
<feature type="coiled-coil region" evidence="7">
    <location>
        <begin position="93"/>
        <end position="232"/>
    </location>
</feature>
<name>A0A2G9RD03_AQUCT</name>